<organism evidence="6 7">
    <name type="scientific">Candidatus Mailhella merdigallinarum</name>
    <dbReference type="NCBI Taxonomy" id="2838658"/>
    <lineage>
        <taxon>Bacteria</taxon>
        <taxon>Pseudomonadati</taxon>
        <taxon>Thermodesulfobacteriota</taxon>
        <taxon>Desulfovibrionia</taxon>
        <taxon>Desulfovibrionales</taxon>
        <taxon>Desulfovibrionaceae</taxon>
        <taxon>Mailhella</taxon>
    </lineage>
</organism>
<dbReference type="PROSITE" id="PS50893">
    <property type="entry name" value="ABC_TRANSPORTER_2"/>
    <property type="match status" value="1"/>
</dbReference>
<evidence type="ECO:0000259" key="5">
    <source>
        <dbReference type="PROSITE" id="PS50893"/>
    </source>
</evidence>
<dbReference type="Pfam" id="PF00005">
    <property type="entry name" value="ABC_tran"/>
    <property type="match status" value="1"/>
</dbReference>
<comment type="caution">
    <text evidence="6">The sequence shown here is derived from an EMBL/GenBank/DDBJ whole genome shotgun (WGS) entry which is preliminary data.</text>
</comment>
<dbReference type="SUPFAM" id="SSF52540">
    <property type="entry name" value="P-loop containing nucleoside triphosphate hydrolases"/>
    <property type="match status" value="1"/>
</dbReference>
<gene>
    <name evidence="6" type="ORF">H9962_07620</name>
</gene>
<dbReference type="GO" id="GO:0005524">
    <property type="term" value="F:ATP binding"/>
    <property type="evidence" value="ECO:0007669"/>
    <property type="project" value="UniProtKB-KW"/>
</dbReference>
<evidence type="ECO:0000256" key="2">
    <source>
        <dbReference type="ARBA" id="ARBA00022448"/>
    </source>
</evidence>
<dbReference type="SMART" id="SM00382">
    <property type="entry name" value="AAA"/>
    <property type="match status" value="1"/>
</dbReference>
<dbReference type="GO" id="GO:0022857">
    <property type="term" value="F:transmembrane transporter activity"/>
    <property type="evidence" value="ECO:0007669"/>
    <property type="project" value="TreeGrafter"/>
</dbReference>
<comment type="similarity">
    <text evidence="1">Belongs to the ABC transporter superfamily.</text>
</comment>
<dbReference type="InterPro" id="IPR003593">
    <property type="entry name" value="AAA+_ATPase"/>
</dbReference>
<dbReference type="EMBL" id="DXAN01000024">
    <property type="protein sequence ID" value="HJA09040.1"/>
    <property type="molecule type" value="Genomic_DNA"/>
</dbReference>
<dbReference type="PANTHER" id="PTHR24220:SF689">
    <property type="entry name" value="LIPOPROTEIN-RELEASING SYSTEM ATP-BINDING PROTEIN LOLD"/>
    <property type="match status" value="1"/>
</dbReference>
<keyword evidence="4 6" id="KW-0067">ATP-binding</keyword>
<evidence type="ECO:0000256" key="3">
    <source>
        <dbReference type="ARBA" id="ARBA00022741"/>
    </source>
</evidence>
<dbReference type="GO" id="GO:0005886">
    <property type="term" value="C:plasma membrane"/>
    <property type="evidence" value="ECO:0007669"/>
    <property type="project" value="TreeGrafter"/>
</dbReference>
<sequence length="236" mass="25048">MKRRKPASSDIQYLAQGVEKTVTGPAGALTILRGVDLTVRAGESLAVVGASGSGKSTLLHILGALDSPSAGSVLFEGRNLAGLSPAEAAAFRNRELGFVFQFHHLLPEFTTVENVAMQAIIGGMAKGRALHLAESALERVGLAERRDHSVTTLSGGERQRAAIARATLLEPKVLLADEPTGNLDGNTGELVVNLLLELNRNLGMTLVVVTHNRELAARMGRSLELRSGELYEQNPV</sequence>
<feature type="domain" description="ABC transporter" evidence="5">
    <location>
        <begin position="13"/>
        <end position="236"/>
    </location>
</feature>
<evidence type="ECO:0000313" key="7">
    <source>
        <dbReference type="Proteomes" id="UP000824225"/>
    </source>
</evidence>
<dbReference type="PROSITE" id="PS00211">
    <property type="entry name" value="ABC_TRANSPORTER_1"/>
    <property type="match status" value="1"/>
</dbReference>
<dbReference type="Gene3D" id="3.40.50.300">
    <property type="entry name" value="P-loop containing nucleotide triphosphate hydrolases"/>
    <property type="match status" value="1"/>
</dbReference>
<keyword evidence="3" id="KW-0547">Nucleotide-binding</keyword>
<dbReference type="CDD" id="cd03255">
    <property type="entry name" value="ABC_MJ0796_LolCDE_FtsE"/>
    <property type="match status" value="1"/>
</dbReference>
<dbReference type="Proteomes" id="UP000824225">
    <property type="component" value="Unassembled WGS sequence"/>
</dbReference>
<accession>A0A9D2HFF2</accession>
<evidence type="ECO:0000256" key="4">
    <source>
        <dbReference type="ARBA" id="ARBA00022840"/>
    </source>
</evidence>
<reference evidence="6" key="1">
    <citation type="journal article" date="2021" name="PeerJ">
        <title>Extensive microbial diversity within the chicken gut microbiome revealed by metagenomics and culture.</title>
        <authorList>
            <person name="Gilroy R."/>
            <person name="Ravi A."/>
            <person name="Getino M."/>
            <person name="Pursley I."/>
            <person name="Horton D.L."/>
            <person name="Alikhan N.F."/>
            <person name="Baker D."/>
            <person name="Gharbi K."/>
            <person name="Hall N."/>
            <person name="Watson M."/>
            <person name="Adriaenssens E.M."/>
            <person name="Foster-Nyarko E."/>
            <person name="Jarju S."/>
            <person name="Secka A."/>
            <person name="Antonio M."/>
            <person name="Oren A."/>
            <person name="Chaudhuri R.R."/>
            <person name="La Ragione R."/>
            <person name="Hildebrand F."/>
            <person name="Pallen M.J."/>
        </authorList>
    </citation>
    <scope>NUCLEOTIDE SEQUENCE</scope>
    <source>
        <strain evidence="6">CHK186-16707</strain>
    </source>
</reference>
<dbReference type="InterPro" id="IPR017871">
    <property type="entry name" value="ABC_transporter-like_CS"/>
</dbReference>
<dbReference type="InterPro" id="IPR015854">
    <property type="entry name" value="ABC_transpr_LolD-like"/>
</dbReference>
<dbReference type="AlphaFoldDB" id="A0A9D2HFF2"/>
<evidence type="ECO:0000256" key="1">
    <source>
        <dbReference type="ARBA" id="ARBA00005417"/>
    </source>
</evidence>
<keyword evidence="2" id="KW-0813">Transport</keyword>
<name>A0A9D2HFF2_9BACT</name>
<dbReference type="InterPro" id="IPR027417">
    <property type="entry name" value="P-loop_NTPase"/>
</dbReference>
<dbReference type="InterPro" id="IPR017911">
    <property type="entry name" value="MacB-like_ATP-bd"/>
</dbReference>
<dbReference type="InterPro" id="IPR003439">
    <property type="entry name" value="ABC_transporter-like_ATP-bd"/>
</dbReference>
<evidence type="ECO:0000313" key="6">
    <source>
        <dbReference type="EMBL" id="HJA09040.1"/>
    </source>
</evidence>
<dbReference type="GO" id="GO:0016887">
    <property type="term" value="F:ATP hydrolysis activity"/>
    <property type="evidence" value="ECO:0007669"/>
    <property type="project" value="InterPro"/>
</dbReference>
<reference evidence="6" key="2">
    <citation type="submission" date="2021-04" db="EMBL/GenBank/DDBJ databases">
        <authorList>
            <person name="Gilroy R."/>
        </authorList>
    </citation>
    <scope>NUCLEOTIDE SEQUENCE</scope>
    <source>
        <strain evidence="6">CHK186-16707</strain>
    </source>
</reference>
<protein>
    <submittedName>
        <fullName evidence="6">ABC transporter ATP-binding protein</fullName>
    </submittedName>
</protein>
<proteinExistence type="inferred from homology"/>
<dbReference type="PANTHER" id="PTHR24220">
    <property type="entry name" value="IMPORT ATP-BINDING PROTEIN"/>
    <property type="match status" value="1"/>
</dbReference>